<evidence type="ECO:0000256" key="1">
    <source>
        <dbReference type="SAM" id="MobiDB-lite"/>
    </source>
</evidence>
<organism evidence="2">
    <name type="scientific">uncultured Gemmatimonadaceae bacterium</name>
    <dbReference type="NCBI Taxonomy" id="246130"/>
    <lineage>
        <taxon>Bacteria</taxon>
        <taxon>Pseudomonadati</taxon>
        <taxon>Gemmatimonadota</taxon>
        <taxon>Gemmatimonadia</taxon>
        <taxon>Gemmatimonadales</taxon>
        <taxon>Gemmatimonadaceae</taxon>
        <taxon>environmental samples</taxon>
    </lineage>
</organism>
<feature type="compositionally biased region" description="Basic residues" evidence="1">
    <location>
        <begin position="34"/>
        <end position="52"/>
    </location>
</feature>
<accession>A0A6J4MHF3</accession>
<protein>
    <submittedName>
        <fullName evidence="2">Uncharacterized protein</fullName>
    </submittedName>
</protein>
<feature type="compositionally biased region" description="Basic residues" evidence="1">
    <location>
        <begin position="156"/>
        <end position="175"/>
    </location>
</feature>
<feature type="compositionally biased region" description="Low complexity" evidence="1">
    <location>
        <begin position="183"/>
        <end position="196"/>
    </location>
</feature>
<evidence type="ECO:0000313" key="2">
    <source>
        <dbReference type="EMBL" id="CAA9359434.1"/>
    </source>
</evidence>
<feature type="non-terminal residue" evidence="2">
    <location>
        <position position="211"/>
    </location>
</feature>
<feature type="compositionally biased region" description="Basic residues" evidence="1">
    <location>
        <begin position="61"/>
        <end position="93"/>
    </location>
</feature>
<feature type="region of interest" description="Disordered" evidence="1">
    <location>
        <begin position="155"/>
        <end position="211"/>
    </location>
</feature>
<sequence>GVPGHARRARAGSLPLDKSGRARLHPSRAYSHSRAPRRPRRAPRRGRWRRLLRCQALGSRGPRRHPGVHDPRLRHHGHRRRRERRGGRVHPAGRSRPAALPVGGGAGGHAAARVGVPRAQGQGPHLPLSLRLRGAGHGEGQARRRGTLHVAARDLRWHHHRRPGERGHRSRGRQLRGREVRRPSGGRSLGSSAVRGVDVEGRVGRRGARGL</sequence>
<dbReference type="EMBL" id="CADCTX010000935">
    <property type="protein sequence ID" value="CAA9359434.1"/>
    <property type="molecule type" value="Genomic_DNA"/>
</dbReference>
<name>A0A6J4MHF3_9BACT</name>
<dbReference type="AlphaFoldDB" id="A0A6J4MHF3"/>
<feature type="region of interest" description="Disordered" evidence="1">
    <location>
        <begin position="1"/>
        <end position="111"/>
    </location>
</feature>
<reference evidence="2" key="1">
    <citation type="submission" date="2020-02" db="EMBL/GenBank/DDBJ databases">
        <authorList>
            <person name="Meier V. D."/>
        </authorList>
    </citation>
    <scope>NUCLEOTIDE SEQUENCE</scope>
    <source>
        <strain evidence="2">AVDCRST_MAG40</strain>
    </source>
</reference>
<feature type="compositionally biased region" description="Basic residues" evidence="1">
    <location>
        <begin position="1"/>
        <end position="10"/>
    </location>
</feature>
<feature type="non-terminal residue" evidence="2">
    <location>
        <position position="1"/>
    </location>
</feature>
<proteinExistence type="predicted"/>
<gene>
    <name evidence="2" type="ORF">AVDCRST_MAG40-3382</name>
</gene>